<reference evidence="9 10" key="1">
    <citation type="journal article" date="2016" name="Microbiol. Immunol.">
        <title>Complete genome sequence of Streptococcus troglodytae TKU31 isolated from the oral cavity of a chimpanzee (Pan troglodytes).</title>
        <authorList>
            <person name="Okamoto M."/>
            <person name="Naito M."/>
            <person name="Miyanohara M."/>
            <person name="Imai S."/>
            <person name="Nomura Y."/>
            <person name="Saito W."/>
            <person name="Momoi Y."/>
            <person name="Takada K."/>
            <person name="Miyabe-Nishiwaki T."/>
            <person name="Tomonaga M."/>
            <person name="Hanada N."/>
        </authorList>
    </citation>
    <scope>NUCLEOTIDE SEQUENCE [LARGE SCALE GENOMIC DNA]</scope>
    <source>
        <strain evidence="10">TKU 31</strain>
    </source>
</reference>
<dbReference type="FunFam" id="3.40.1190.20:FF:000001">
    <property type="entry name" value="Phosphofructokinase"/>
    <property type="match status" value="1"/>
</dbReference>
<dbReference type="SUPFAM" id="SSF53613">
    <property type="entry name" value="Ribokinase-like"/>
    <property type="match status" value="1"/>
</dbReference>
<evidence type="ECO:0000259" key="8">
    <source>
        <dbReference type="Pfam" id="PF00294"/>
    </source>
</evidence>
<dbReference type="Gene3D" id="3.40.1190.20">
    <property type="match status" value="1"/>
</dbReference>
<dbReference type="PANTHER" id="PTHR46566:SF1">
    <property type="entry name" value="1-PHOSPHOFRUCTOKINASE"/>
    <property type="match status" value="1"/>
</dbReference>
<protein>
    <recommendedName>
        <fullName evidence="7">Tagatose-6-phosphate kinase</fullName>
        <ecNumber evidence="7">2.7.1.144</ecNumber>
    </recommendedName>
</protein>
<dbReference type="GO" id="GO:0005524">
    <property type="term" value="F:ATP binding"/>
    <property type="evidence" value="ECO:0007669"/>
    <property type="project" value="UniProtKB-KW"/>
</dbReference>
<accession>A0A1L7LGP6</accession>
<dbReference type="AlphaFoldDB" id="A0A1L7LGP6"/>
<dbReference type="InterPro" id="IPR017583">
    <property type="entry name" value="Tagatose/fructose_Pkinase"/>
</dbReference>
<evidence type="ECO:0000256" key="5">
    <source>
        <dbReference type="ARBA" id="ARBA00022777"/>
    </source>
</evidence>
<keyword evidence="2 7" id="KW-0808">Transferase</keyword>
<dbReference type="GO" id="GO:0044281">
    <property type="term" value="P:small molecule metabolic process"/>
    <property type="evidence" value="ECO:0007669"/>
    <property type="project" value="UniProtKB-ARBA"/>
</dbReference>
<dbReference type="PIRSF" id="PIRSF000535">
    <property type="entry name" value="1PFK/6PFK/LacC"/>
    <property type="match status" value="1"/>
</dbReference>
<comment type="catalytic activity">
    <reaction evidence="7">
        <text>D-tagatofuranose 6-phosphate + ATP = D-tagatofuranose 1,6-bisphosphate + ADP + H(+)</text>
        <dbReference type="Rhea" id="RHEA:12420"/>
        <dbReference type="ChEBI" id="CHEBI:15378"/>
        <dbReference type="ChEBI" id="CHEBI:30616"/>
        <dbReference type="ChEBI" id="CHEBI:58694"/>
        <dbReference type="ChEBI" id="CHEBI:58695"/>
        <dbReference type="ChEBI" id="CHEBI:456216"/>
        <dbReference type="EC" id="2.7.1.144"/>
    </reaction>
</comment>
<evidence type="ECO:0000256" key="2">
    <source>
        <dbReference type="ARBA" id="ARBA00022679"/>
    </source>
</evidence>
<dbReference type="InterPro" id="IPR029056">
    <property type="entry name" value="Ribokinase-like"/>
</dbReference>
<dbReference type="Proteomes" id="UP000217758">
    <property type="component" value="Chromosome"/>
</dbReference>
<dbReference type="RefSeq" id="WP_128832695.1">
    <property type="nucleotide sequence ID" value="NZ_AP014612.1"/>
</dbReference>
<evidence type="ECO:0000256" key="1">
    <source>
        <dbReference type="ARBA" id="ARBA00005380"/>
    </source>
</evidence>
<dbReference type="GO" id="GO:0008662">
    <property type="term" value="F:1-phosphofructokinase activity"/>
    <property type="evidence" value="ECO:0007669"/>
    <property type="project" value="InterPro"/>
</dbReference>
<keyword evidence="10" id="KW-1185">Reference proteome</keyword>
<evidence type="ECO:0000313" key="10">
    <source>
        <dbReference type="Proteomes" id="UP000217758"/>
    </source>
</evidence>
<comment type="similarity">
    <text evidence="7">Belongs to the carbohydrate kinase PfkB family. LacC subfamily.</text>
</comment>
<dbReference type="NCBIfam" id="TIGR03828">
    <property type="entry name" value="pfkB"/>
    <property type="match status" value="1"/>
</dbReference>
<evidence type="ECO:0000256" key="3">
    <source>
        <dbReference type="ARBA" id="ARBA00022736"/>
    </source>
</evidence>
<dbReference type="Pfam" id="PF00294">
    <property type="entry name" value="PfkB"/>
    <property type="match status" value="1"/>
</dbReference>
<comment type="similarity">
    <text evidence="1">Belongs to the carbohydrate kinase pfkB family.</text>
</comment>
<organism evidence="9 10">
    <name type="scientific">Streptococcus troglodytae</name>
    <dbReference type="NCBI Taxonomy" id="1111760"/>
    <lineage>
        <taxon>Bacteria</taxon>
        <taxon>Bacillati</taxon>
        <taxon>Bacillota</taxon>
        <taxon>Bacilli</taxon>
        <taxon>Lactobacillales</taxon>
        <taxon>Streptococcaceae</taxon>
        <taxon>Streptococcus</taxon>
    </lineage>
</organism>
<dbReference type="GO" id="GO:0016052">
    <property type="term" value="P:carbohydrate catabolic process"/>
    <property type="evidence" value="ECO:0007669"/>
    <property type="project" value="UniProtKB-ARBA"/>
</dbReference>
<keyword evidence="3 7" id="KW-0423">Lactose metabolism</keyword>
<dbReference type="GO" id="GO:2001059">
    <property type="term" value="P:D-tagatose 6-phosphate catabolic process"/>
    <property type="evidence" value="ECO:0007669"/>
    <property type="project" value="UniProtKB-UniPathway"/>
</dbReference>
<dbReference type="EMBL" id="AP014612">
    <property type="protein sequence ID" value="BAQ23375.1"/>
    <property type="molecule type" value="Genomic_DNA"/>
</dbReference>
<feature type="domain" description="Carbohydrate kinase PfkB" evidence="8">
    <location>
        <begin position="11"/>
        <end position="292"/>
    </location>
</feature>
<proteinExistence type="inferred from homology"/>
<keyword evidence="5 9" id="KW-0418">Kinase</keyword>
<name>A0A1L7LGP6_9STRE</name>
<evidence type="ECO:0000313" key="9">
    <source>
        <dbReference type="EMBL" id="BAQ23375.1"/>
    </source>
</evidence>
<dbReference type="InterPro" id="IPR022463">
    <property type="entry name" value="1-PFruKinase"/>
</dbReference>
<dbReference type="NCBIfam" id="TIGR03168">
    <property type="entry name" value="1-PFK"/>
    <property type="match status" value="1"/>
</dbReference>
<sequence length="310" mass="34029">MGIYTCTMNLAIDLFIETEHLYESKVNRALSDDIQANGKGVNVSFIMKRLGLENTALGFSGGFTGKYVADNLEAEGIAAPFVEVEGLTRINVFTKVNATCQEFKLVNQGPLVNEAAQCRLLQQISEFKKGDYLVVSGSLPRGVPSQILYDIAKLCYEKGVNLIFDVSDCIIMDSLSFHPFLLKPNEEELATWFGKNQLEEEQLISYAKQLIVKGARHVLLSLGQNGAIFVDSDFNVYQANAPRGRVVNTACAGDTLLGTFLAGFIRQESLEKVLAKSVAAGSSTAFRSGITDFSDVNELEEQIMVKKIKE</sequence>
<dbReference type="EC" id="2.7.1.144" evidence="7"/>
<comment type="pathway">
    <text evidence="7">Carbohydrate metabolism; D-tagatose 6-phosphate degradation; D-glyceraldehyde 3-phosphate and glycerone phosphate from D-tagatose 6-phosphate: step 1/2.</text>
</comment>
<dbReference type="GO" id="GO:0005988">
    <property type="term" value="P:lactose metabolic process"/>
    <property type="evidence" value="ECO:0007669"/>
    <property type="project" value="UniProtKB-KW"/>
</dbReference>
<keyword evidence="4 7" id="KW-0547">Nucleotide-binding</keyword>
<dbReference type="GO" id="GO:0005829">
    <property type="term" value="C:cytosol"/>
    <property type="evidence" value="ECO:0007669"/>
    <property type="project" value="TreeGrafter"/>
</dbReference>
<evidence type="ECO:0000256" key="4">
    <source>
        <dbReference type="ARBA" id="ARBA00022741"/>
    </source>
</evidence>
<dbReference type="PANTHER" id="PTHR46566">
    <property type="entry name" value="1-PHOSPHOFRUCTOKINASE-RELATED"/>
    <property type="match status" value="1"/>
</dbReference>
<keyword evidence="6 7" id="KW-0067">ATP-binding</keyword>
<evidence type="ECO:0000256" key="6">
    <source>
        <dbReference type="ARBA" id="ARBA00022840"/>
    </source>
</evidence>
<dbReference type="InterPro" id="IPR011611">
    <property type="entry name" value="PfkB_dom"/>
</dbReference>
<dbReference type="UniPathway" id="UPA00704">
    <property type="reaction ID" value="UER00715"/>
</dbReference>
<dbReference type="GO" id="GO:0009024">
    <property type="term" value="F:tagatose-6-phosphate kinase activity"/>
    <property type="evidence" value="ECO:0007669"/>
    <property type="project" value="UniProtKB-EC"/>
</dbReference>
<dbReference type="CDD" id="cd01164">
    <property type="entry name" value="FruK_PfkB_like"/>
    <property type="match status" value="1"/>
</dbReference>
<gene>
    <name evidence="9" type="ORF">SRT_01140</name>
</gene>
<dbReference type="KEGG" id="strg:SRT_01140"/>
<evidence type="ECO:0000256" key="7">
    <source>
        <dbReference type="PIRNR" id="PIRNR000535"/>
    </source>
</evidence>